<evidence type="ECO:0000256" key="9">
    <source>
        <dbReference type="RuleBase" id="RU363032"/>
    </source>
</evidence>
<keyword evidence="3 9" id="KW-0813">Transport</keyword>
<feature type="transmembrane region" description="Helical" evidence="9">
    <location>
        <begin position="91"/>
        <end position="109"/>
    </location>
</feature>
<dbReference type="Proteomes" id="UP000199647">
    <property type="component" value="Unassembled WGS sequence"/>
</dbReference>
<dbReference type="InterPro" id="IPR051613">
    <property type="entry name" value="ABC_transp_permease_HisMQ"/>
</dbReference>
<feature type="transmembrane region" description="Helical" evidence="9">
    <location>
        <begin position="192"/>
        <end position="213"/>
    </location>
</feature>
<evidence type="ECO:0000313" key="12">
    <source>
        <dbReference type="Proteomes" id="UP000199647"/>
    </source>
</evidence>
<protein>
    <submittedName>
        <fullName evidence="11">Arginine/ornithine transport system permease protein</fullName>
    </submittedName>
</protein>
<evidence type="ECO:0000256" key="6">
    <source>
        <dbReference type="ARBA" id="ARBA00022692"/>
    </source>
</evidence>
<feature type="transmembrane region" description="Helical" evidence="9">
    <location>
        <begin position="6"/>
        <end position="37"/>
    </location>
</feature>
<dbReference type="OrthoDB" id="9815029at2"/>
<dbReference type="SUPFAM" id="SSF161098">
    <property type="entry name" value="MetI-like"/>
    <property type="match status" value="1"/>
</dbReference>
<dbReference type="InterPro" id="IPR035906">
    <property type="entry name" value="MetI-like_sf"/>
</dbReference>
<evidence type="ECO:0000256" key="4">
    <source>
        <dbReference type="ARBA" id="ARBA00022475"/>
    </source>
</evidence>
<keyword evidence="5" id="KW-0997">Cell inner membrane</keyword>
<dbReference type="AlphaFoldDB" id="A0A1H9B0Z4"/>
<feature type="domain" description="ABC transmembrane type-1" evidence="10">
    <location>
        <begin position="13"/>
        <end position="214"/>
    </location>
</feature>
<dbReference type="GO" id="GO:0043190">
    <property type="term" value="C:ATP-binding cassette (ABC) transporter complex"/>
    <property type="evidence" value="ECO:0007669"/>
    <property type="project" value="InterPro"/>
</dbReference>
<gene>
    <name evidence="11" type="ORF">SAMN05216548_101575</name>
</gene>
<dbReference type="STRING" id="1855383.SAMN05216548_101575"/>
<keyword evidence="6 9" id="KW-0812">Transmembrane</keyword>
<dbReference type="PROSITE" id="PS50928">
    <property type="entry name" value="ABC_TM1"/>
    <property type="match status" value="1"/>
</dbReference>
<dbReference type="EMBL" id="FOFG01000001">
    <property type="protein sequence ID" value="SEP82407.1"/>
    <property type="molecule type" value="Genomic_DNA"/>
</dbReference>
<evidence type="ECO:0000313" key="11">
    <source>
        <dbReference type="EMBL" id="SEP82407.1"/>
    </source>
</evidence>
<keyword evidence="12" id="KW-1185">Reference proteome</keyword>
<dbReference type="CDD" id="cd06261">
    <property type="entry name" value="TM_PBP2"/>
    <property type="match status" value="1"/>
</dbReference>
<feature type="transmembrane region" description="Helical" evidence="9">
    <location>
        <begin position="150"/>
        <end position="172"/>
    </location>
</feature>
<keyword evidence="7 9" id="KW-1133">Transmembrane helix</keyword>
<evidence type="ECO:0000256" key="2">
    <source>
        <dbReference type="ARBA" id="ARBA00010072"/>
    </source>
</evidence>
<dbReference type="InterPro" id="IPR000515">
    <property type="entry name" value="MetI-like"/>
</dbReference>
<evidence type="ECO:0000256" key="8">
    <source>
        <dbReference type="ARBA" id="ARBA00023136"/>
    </source>
</evidence>
<dbReference type="PANTHER" id="PTHR30133">
    <property type="entry name" value="CATIONIC AMINO ACID TRANSPORTER, MEMBRANE COMPONENT"/>
    <property type="match status" value="1"/>
</dbReference>
<evidence type="ECO:0000259" key="10">
    <source>
        <dbReference type="PROSITE" id="PS50928"/>
    </source>
</evidence>
<sequence>MPGGYVGSILAAGGVTLSLAFVSLLLAVLIGMAGAFAKLSSSRPLRMTATVYTSFIRGIPDLVMMLLVFYSVPALLNQWVQGMGWDMTIEFSPFGAGAATLALIFGAYMTETFRGALMNIPKGQLEAAQAYGLARPRIFWRILLPQMMRLALPGFTNNWLVMTKATALVSLLGVQDVMFRARGAAEATGKPFSFYILAGGFYLAITAVSLFVLSRVARRYEAGVKELAR</sequence>
<dbReference type="NCBIfam" id="TIGR01726">
    <property type="entry name" value="HEQRo_perm_3TM"/>
    <property type="match status" value="1"/>
</dbReference>
<keyword evidence="8 9" id="KW-0472">Membrane</keyword>
<dbReference type="Pfam" id="PF00528">
    <property type="entry name" value="BPD_transp_1"/>
    <property type="match status" value="1"/>
</dbReference>
<dbReference type="GO" id="GO:0022857">
    <property type="term" value="F:transmembrane transporter activity"/>
    <property type="evidence" value="ECO:0007669"/>
    <property type="project" value="InterPro"/>
</dbReference>
<accession>A0A1H9B0Z4</accession>
<dbReference type="InterPro" id="IPR010065">
    <property type="entry name" value="AA_ABC_transptr_permease_3TM"/>
</dbReference>
<evidence type="ECO:0000256" key="7">
    <source>
        <dbReference type="ARBA" id="ARBA00022989"/>
    </source>
</evidence>
<evidence type="ECO:0000256" key="5">
    <source>
        <dbReference type="ARBA" id="ARBA00022519"/>
    </source>
</evidence>
<keyword evidence="4" id="KW-1003">Cell membrane</keyword>
<organism evidence="11 12">
    <name type="scientific">Faunimonas pinastri</name>
    <dbReference type="NCBI Taxonomy" id="1855383"/>
    <lineage>
        <taxon>Bacteria</taxon>
        <taxon>Pseudomonadati</taxon>
        <taxon>Pseudomonadota</taxon>
        <taxon>Alphaproteobacteria</taxon>
        <taxon>Hyphomicrobiales</taxon>
        <taxon>Afifellaceae</taxon>
        <taxon>Faunimonas</taxon>
    </lineage>
</organism>
<dbReference type="Gene3D" id="1.10.3720.10">
    <property type="entry name" value="MetI-like"/>
    <property type="match status" value="1"/>
</dbReference>
<name>A0A1H9B0Z4_9HYPH</name>
<evidence type="ECO:0000256" key="1">
    <source>
        <dbReference type="ARBA" id="ARBA00004429"/>
    </source>
</evidence>
<comment type="subcellular location">
    <subcellularLocation>
        <location evidence="1">Cell inner membrane</location>
        <topology evidence="1">Multi-pass membrane protein</topology>
    </subcellularLocation>
    <subcellularLocation>
        <location evidence="9">Cell membrane</location>
        <topology evidence="9">Multi-pass membrane protein</topology>
    </subcellularLocation>
</comment>
<feature type="transmembrane region" description="Helical" evidence="9">
    <location>
        <begin position="49"/>
        <end position="71"/>
    </location>
</feature>
<comment type="similarity">
    <text evidence="2">Belongs to the binding-protein-dependent transport system permease family. HisMQ subfamily.</text>
</comment>
<proteinExistence type="inferred from homology"/>
<dbReference type="RefSeq" id="WP_092495037.1">
    <property type="nucleotide sequence ID" value="NZ_FOFG01000001.1"/>
</dbReference>
<reference evidence="11 12" key="1">
    <citation type="submission" date="2016-10" db="EMBL/GenBank/DDBJ databases">
        <authorList>
            <person name="de Groot N.N."/>
        </authorList>
    </citation>
    <scope>NUCLEOTIDE SEQUENCE [LARGE SCALE GENOMIC DNA]</scope>
    <source>
        <strain evidence="11 12">A52C2</strain>
    </source>
</reference>
<evidence type="ECO:0000256" key="3">
    <source>
        <dbReference type="ARBA" id="ARBA00022448"/>
    </source>
</evidence>